<dbReference type="EMBL" id="AGRW01000041">
    <property type="protein sequence ID" value="EIC02327.1"/>
    <property type="molecule type" value="Genomic_DNA"/>
</dbReference>
<gene>
    <name evidence="2" type="ORF">TresaDRAFT_1591</name>
</gene>
<keyword evidence="1" id="KW-0732">Signal</keyword>
<evidence type="ECO:0000256" key="1">
    <source>
        <dbReference type="SAM" id="SignalP"/>
    </source>
</evidence>
<comment type="caution">
    <text evidence="2">The sequence shown here is derived from an EMBL/GenBank/DDBJ whole genome shotgun (WGS) entry which is preliminary data.</text>
</comment>
<sequence length="165" mass="18434">MRVARKNYSGRVIAVLCCAVLCCAVLCCAVLCCAVLCCAVLCCAVLCCAVLCCEFWHGERIHVKGFAECFSFFHESASSSKCNKSHRFLNIITQVLKIQIFLIFCKKNGKRKRFCNRMTIPKRLCLTMPALKQIPASPRERDKMASGKGLNGFRNEFGMAGIDFQ</sequence>
<accession>H7EJG6</accession>
<keyword evidence="3" id="KW-1185">Reference proteome</keyword>
<feature type="chain" id="PRO_5003610188" evidence="1">
    <location>
        <begin position="30"/>
        <end position="165"/>
    </location>
</feature>
<feature type="signal peptide" evidence="1">
    <location>
        <begin position="1"/>
        <end position="29"/>
    </location>
</feature>
<dbReference type="eggNOG" id="ENOG502ZUQY">
    <property type="taxonomic scope" value="Bacteria"/>
</dbReference>
<evidence type="ECO:0000313" key="2">
    <source>
        <dbReference type="EMBL" id="EIC02327.1"/>
    </source>
</evidence>
<dbReference type="PATRIC" id="fig|907348.3.peg.1056"/>
<reference evidence="2 3" key="1">
    <citation type="submission" date="2011-09" db="EMBL/GenBank/DDBJ databases">
        <title>The draft genome of Treponema saccharophilum DSM 2985.</title>
        <authorList>
            <consortium name="US DOE Joint Genome Institute (JGI-PGF)"/>
            <person name="Lucas S."/>
            <person name="Copeland A."/>
            <person name="Lapidus A."/>
            <person name="Glavina del Rio T."/>
            <person name="Dalin E."/>
            <person name="Tice H."/>
            <person name="Bruce D."/>
            <person name="Goodwin L."/>
            <person name="Pitluck S."/>
            <person name="Peters L."/>
            <person name="Kyrpides N."/>
            <person name="Mavromatis K."/>
            <person name="Ivanova N."/>
            <person name="Markowitz V."/>
            <person name="Cheng J.-F."/>
            <person name="Hugenholtz P."/>
            <person name="Woyke T."/>
            <person name="Wu D."/>
            <person name="Gronow S."/>
            <person name="Wellnitz S."/>
            <person name="Brambilla E."/>
            <person name="Klenk H.-P."/>
            <person name="Eisen J.A."/>
        </authorList>
    </citation>
    <scope>NUCLEOTIDE SEQUENCE [LARGE SCALE GENOMIC DNA]</scope>
    <source>
        <strain evidence="2 3">DSM 2985</strain>
    </source>
</reference>
<dbReference type="Proteomes" id="UP000003571">
    <property type="component" value="Unassembled WGS sequence"/>
</dbReference>
<name>H7EJG6_9SPIR</name>
<dbReference type="STRING" id="907348.TresaDRAFT_1591"/>
<evidence type="ECO:0000313" key="3">
    <source>
        <dbReference type="Proteomes" id="UP000003571"/>
    </source>
</evidence>
<protein>
    <submittedName>
        <fullName evidence="2">Uncharacterized protein</fullName>
    </submittedName>
</protein>
<proteinExistence type="predicted"/>
<dbReference type="AlphaFoldDB" id="H7EJG6"/>
<organism evidence="2 3">
    <name type="scientific">Treponema saccharophilum DSM 2985</name>
    <dbReference type="NCBI Taxonomy" id="907348"/>
    <lineage>
        <taxon>Bacteria</taxon>
        <taxon>Pseudomonadati</taxon>
        <taxon>Spirochaetota</taxon>
        <taxon>Spirochaetia</taxon>
        <taxon>Spirochaetales</taxon>
        <taxon>Treponemataceae</taxon>
        <taxon>Treponema</taxon>
    </lineage>
</organism>